<keyword evidence="2" id="KW-0288">FMN</keyword>
<dbReference type="InterPro" id="IPR004136">
    <property type="entry name" value="NMO"/>
</dbReference>
<protein>
    <submittedName>
        <fullName evidence="4">2-nitropropane dioxygenase</fullName>
    </submittedName>
</protein>
<accession>A0A179BEF8</accession>
<dbReference type="GO" id="GO:0051213">
    <property type="term" value="F:dioxygenase activity"/>
    <property type="evidence" value="ECO:0007669"/>
    <property type="project" value="UniProtKB-KW"/>
</dbReference>
<dbReference type="Gene3D" id="3.20.20.70">
    <property type="entry name" value="Aldolase class I"/>
    <property type="match status" value="1"/>
</dbReference>
<comment type="caution">
    <text evidence="4">The sequence shown here is derived from an EMBL/GenBank/DDBJ whole genome shotgun (WGS) entry which is preliminary data.</text>
</comment>
<dbReference type="EMBL" id="LVXZ01000127">
    <property type="protein sequence ID" value="OAP89770.1"/>
    <property type="molecule type" value="Genomic_DNA"/>
</dbReference>
<dbReference type="InterPro" id="IPR013785">
    <property type="entry name" value="Aldolase_TIM"/>
</dbReference>
<dbReference type="GO" id="GO:0018580">
    <property type="term" value="F:nitronate monooxygenase activity"/>
    <property type="evidence" value="ECO:0007669"/>
    <property type="project" value="InterPro"/>
</dbReference>
<dbReference type="AlphaFoldDB" id="A0A179BEF8"/>
<dbReference type="OrthoDB" id="5297621at2"/>
<keyword evidence="4" id="KW-0223">Dioxygenase</keyword>
<organism evidence="4 5">
    <name type="scientific">Acidithiobacillus ferrooxidans</name>
    <name type="common">Thiobacillus ferrooxidans</name>
    <dbReference type="NCBI Taxonomy" id="920"/>
    <lineage>
        <taxon>Bacteria</taxon>
        <taxon>Pseudomonadati</taxon>
        <taxon>Pseudomonadota</taxon>
        <taxon>Acidithiobacillia</taxon>
        <taxon>Acidithiobacillales</taxon>
        <taxon>Acidithiobacillaceae</taxon>
        <taxon>Acidithiobacillus</taxon>
    </lineage>
</organism>
<evidence type="ECO:0000256" key="3">
    <source>
        <dbReference type="ARBA" id="ARBA00023002"/>
    </source>
</evidence>
<evidence type="ECO:0000313" key="4">
    <source>
        <dbReference type="EMBL" id="OAP89770.1"/>
    </source>
</evidence>
<dbReference type="Proteomes" id="UP000078302">
    <property type="component" value="Unassembled WGS sequence"/>
</dbReference>
<reference evidence="4 5" key="1">
    <citation type="submission" date="2016-04" db="EMBL/GenBank/DDBJ databases">
        <title>Acidithiobacillus ferrooxidans genome sequencing and assembly.</title>
        <authorList>
            <person name="Zhou Z."/>
        </authorList>
    </citation>
    <scope>NUCLEOTIDE SEQUENCE [LARGE SCALE GENOMIC DNA]</scope>
    <source>
        <strain evidence="4 5">BY0502</strain>
    </source>
</reference>
<dbReference type="CDD" id="cd04730">
    <property type="entry name" value="NPD_like"/>
    <property type="match status" value="1"/>
</dbReference>
<keyword evidence="5" id="KW-1185">Reference proteome</keyword>
<evidence type="ECO:0000256" key="2">
    <source>
        <dbReference type="ARBA" id="ARBA00022643"/>
    </source>
</evidence>
<gene>
    <name evidence="4" type="ORF">A4H96_10100</name>
</gene>
<evidence type="ECO:0000256" key="1">
    <source>
        <dbReference type="ARBA" id="ARBA00022630"/>
    </source>
</evidence>
<proteinExistence type="predicted"/>
<dbReference type="RefSeq" id="WP_064219475.1">
    <property type="nucleotide sequence ID" value="NZ_LVXZ01000127.1"/>
</dbReference>
<sequence length="393" mass="42158">MDLPYLKIKGRSLLPVIQGGMGIGVSAHSLAGAVAAEGAVGTIASVELRRLHEDLMRPLRRLRDPAASAKANLIALDREIREARRIAGKEGFIAVNVMHAISGYREHVLQAIKSGVNAVVVGAGLPMDLPTLAAEFPKVALIPILSEGRGVQLVLRRWMRQKRLPDAIVIENPQFAGGHLGATRLEDVSNPKYGFANVLPAIRKLFAELGLKADQIPLVAAGGISSVQEMREIFSLGGSGAQLGTPFAVSTEGDAHINFKRVLADATPKDLVTFMSSAGLPARAVLTPWLRRYLGREENLRACASQDHSLCPSQTECLVHCGFKDGNSSSGQFCIEAQLAAAQRGDVQHGLFFRGAGQLPFGQQIRSVRDLVATLLCEAVWTSTENRMPVMAV</sequence>
<dbReference type="Pfam" id="PF03060">
    <property type="entry name" value="NMO"/>
    <property type="match status" value="1"/>
</dbReference>
<keyword evidence="3" id="KW-0560">Oxidoreductase</keyword>
<dbReference type="SUPFAM" id="SSF51412">
    <property type="entry name" value="Inosine monophosphate dehydrogenase (IMPDH)"/>
    <property type="match status" value="1"/>
</dbReference>
<name>A0A179BEF8_ACIFR</name>
<evidence type="ECO:0000313" key="5">
    <source>
        <dbReference type="Proteomes" id="UP000078302"/>
    </source>
</evidence>
<keyword evidence="1" id="KW-0285">Flavoprotein</keyword>
<dbReference type="PANTHER" id="PTHR32332">
    <property type="entry name" value="2-NITROPROPANE DIOXYGENASE"/>
    <property type="match status" value="1"/>
</dbReference>
<dbReference type="PANTHER" id="PTHR32332:SF18">
    <property type="entry name" value="2-NITROPROPANE DIOXYGENASE"/>
    <property type="match status" value="1"/>
</dbReference>